<dbReference type="PANTHER" id="PTHR46900">
    <property type="entry name" value="TYROSINE-PROTEIN PHOSPHATASE NON-RECEPTOR TYPE 13"/>
    <property type="match status" value="1"/>
</dbReference>
<dbReference type="EMBL" id="CAJHNH020002502">
    <property type="protein sequence ID" value="CAG5126934.1"/>
    <property type="molecule type" value="Genomic_DNA"/>
</dbReference>
<dbReference type="SMART" id="SM00228">
    <property type="entry name" value="PDZ"/>
    <property type="match status" value="1"/>
</dbReference>
<dbReference type="SUPFAM" id="SSF50156">
    <property type="entry name" value="PDZ domain-like"/>
    <property type="match status" value="1"/>
</dbReference>
<evidence type="ECO:0000259" key="2">
    <source>
        <dbReference type="PROSITE" id="PS50106"/>
    </source>
</evidence>
<keyword evidence="4" id="KW-1185">Reference proteome</keyword>
<dbReference type="Proteomes" id="UP000678393">
    <property type="component" value="Unassembled WGS sequence"/>
</dbReference>
<sequence>ALPDSETEDDGTHAWNGKSSSTARHPPLFRRPPPYQPPRMNHLLGNLHMLPDPDLTHLHALMPDLANIVLDENQLKMLLDMSSRSSSQDSVLISSDKSSEASPHRSPVLTSESKLGRHIFEVTLKKEDPHGIGLTIVGGEATSSLDLGIFVKSVVPGGPADRDGRIKPGDRLIAIGTDSLEGKQHRDAVRMIREGGPQITLLVSQIRPPGTIKKRNLHDEQAEFEKKLRNSMLNNESSISKPDIVRLKTHVDSVDTMLRYDDFVDNVYSNSDNNNVYNSDEKTYPKMMPSASSTTATFPGLSSAKDKSSKPVQTRFKIKSKLQPTRITKPDTQQHVSSGYLDVEDGLNDAPHYTSSQYSSHPVKVIRKGQHQDIGLDGLGSGEKDNGQLNQLREEREIVFNCGSEAADSPSDEIMHGRESFSLNGLTEEEREHIKMLGGKQLCCRLLLSFMSWLLNRTIPTWVPGPRFRERKKRPPAPLKFDYLKVSFSKLECIYLRNEEPAICLQIS</sequence>
<dbReference type="InterPro" id="IPR001478">
    <property type="entry name" value="PDZ"/>
</dbReference>
<dbReference type="InterPro" id="IPR052074">
    <property type="entry name" value="NonRcpt_TyrProt_Phosphatase"/>
</dbReference>
<dbReference type="Pfam" id="PF00595">
    <property type="entry name" value="PDZ"/>
    <property type="match status" value="1"/>
</dbReference>
<feature type="region of interest" description="Disordered" evidence="1">
    <location>
        <begin position="290"/>
        <end position="314"/>
    </location>
</feature>
<reference evidence="3" key="1">
    <citation type="submission" date="2021-04" db="EMBL/GenBank/DDBJ databases">
        <authorList>
            <consortium name="Molecular Ecology Group"/>
        </authorList>
    </citation>
    <scope>NUCLEOTIDE SEQUENCE</scope>
</reference>
<proteinExistence type="predicted"/>
<comment type="caution">
    <text evidence="3">The sequence shown here is derived from an EMBL/GenBank/DDBJ whole genome shotgun (WGS) entry which is preliminary data.</text>
</comment>
<dbReference type="OrthoDB" id="165498at2759"/>
<evidence type="ECO:0000313" key="3">
    <source>
        <dbReference type="EMBL" id="CAG5126934.1"/>
    </source>
</evidence>
<dbReference type="Gene3D" id="2.30.42.10">
    <property type="match status" value="1"/>
</dbReference>
<protein>
    <recommendedName>
        <fullName evidence="2">PDZ domain-containing protein</fullName>
    </recommendedName>
</protein>
<feature type="region of interest" description="Disordered" evidence="1">
    <location>
        <begin position="342"/>
        <end position="361"/>
    </location>
</feature>
<evidence type="ECO:0000313" key="4">
    <source>
        <dbReference type="Proteomes" id="UP000678393"/>
    </source>
</evidence>
<feature type="compositionally biased region" description="Low complexity" evidence="1">
    <location>
        <begin position="86"/>
        <end position="96"/>
    </location>
</feature>
<dbReference type="InterPro" id="IPR036034">
    <property type="entry name" value="PDZ_sf"/>
</dbReference>
<feature type="region of interest" description="Disordered" evidence="1">
    <location>
        <begin position="86"/>
        <end position="112"/>
    </location>
</feature>
<dbReference type="AlphaFoldDB" id="A0A8S3ZBM3"/>
<dbReference type="PANTHER" id="PTHR46900:SF2">
    <property type="entry name" value="TYROSINE-PROTEIN PHOSPHATASE NON-RECEPTOR TYPE 13"/>
    <property type="match status" value="1"/>
</dbReference>
<feature type="region of interest" description="Disordered" evidence="1">
    <location>
        <begin position="1"/>
        <end position="36"/>
    </location>
</feature>
<feature type="domain" description="PDZ" evidence="2">
    <location>
        <begin position="121"/>
        <end position="207"/>
    </location>
</feature>
<gene>
    <name evidence="3" type="ORF">CUNI_LOCUS12492</name>
</gene>
<organism evidence="3 4">
    <name type="scientific">Candidula unifasciata</name>
    <dbReference type="NCBI Taxonomy" id="100452"/>
    <lineage>
        <taxon>Eukaryota</taxon>
        <taxon>Metazoa</taxon>
        <taxon>Spiralia</taxon>
        <taxon>Lophotrochozoa</taxon>
        <taxon>Mollusca</taxon>
        <taxon>Gastropoda</taxon>
        <taxon>Heterobranchia</taxon>
        <taxon>Euthyneura</taxon>
        <taxon>Panpulmonata</taxon>
        <taxon>Eupulmonata</taxon>
        <taxon>Stylommatophora</taxon>
        <taxon>Helicina</taxon>
        <taxon>Helicoidea</taxon>
        <taxon>Geomitridae</taxon>
        <taxon>Candidula</taxon>
    </lineage>
</organism>
<feature type="non-terminal residue" evidence="3">
    <location>
        <position position="508"/>
    </location>
</feature>
<evidence type="ECO:0000256" key="1">
    <source>
        <dbReference type="SAM" id="MobiDB-lite"/>
    </source>
</evidence>
<dbReference type="PROSITE" id="PS50106">
    <property type="entry name" value="PDZ"/>
    <property type="match status" value="1"/>
</dbReference>
<accession>A0A8S3ZBM3</accession>
<name>A0A8S3ZBM3_9EUPU</name>